<gene>
    <name evidence="1" type="ORF">V757_02465</name>
</gene>
<name>V8G8I6_9BURK</name>
<dbReference type="AlphaFoldDB" id="V8G8I6"/>
<reference evidence="1 2" key="1">
    <citation type="submission" date="2013-11" db="EMBL/GenBank/DDBJ databases">
        <title>Genomic analysis of Pelistega sp. HM-7.</title>
        <authorList>
            <person name="Kumbhare S.V."/>
            <person name="Shetty S.A."/>
            <person name="Sharma O."/>
            <person name="Dhotre D.P."/>
        </authorList>
    </citation>
    <scope>NUCLEOTIDE SEQUENCE [LARGE SCALE GENOMIC DNA]</scope>
    <source>
        <strain evidence="1 2">HM-7</strain>
    </source>
</reference>
<proteinExistence type="predicted"/>
<sequence>MLIQEFPKRQKIMPTSDLLILFMLEGFKSLDNAMKFLYLIIYIP</sequence>
<evidence type="ECO:0000313" key="2">
    <source>
        <dbReference type="Proteomes" id="UP000018766"/>
    </source>
</evidence>
<accession>V8G8I6</accession>
<keyword evidence="2" id="KW-1185">Reference proteome</keyword>
<dbReference type="Proteomes" id="UP000018766">
    <property type="component" value="Unassembled WGS sequence"/>
</dbReference>
<comment type="caution">
    <text evidence="1">The sequence shown here is derived from an EMBL/GenBank/DDBJ whole genome shotgun (WGS) entry which is preliminary data.</text>
</comment>
<evidence type="ECO:0000313" key="1">
    <source>
        <dbReference type="EMBL" id="ETD72730.1"/>
    </source>
</evidence>
<organism evidence="1 2">
    <name type="scientific">Pelistega indica</name>
    <dbReference type="NCBI Taxonomy" id="1414851"/>
    <lineage>
        <taxon>Bacteria</taxon>
        <taxon>Pseudomonadati</taxon>
        <taxon>Pseudomonadota</taxon>
        <taxon>Betaproteobacteria</taxon>
        <taxon>Burkholderiales</taxon>
        <taxon>Alcaligenaceae</taxon>
        <taxon>Pelistega</taxon>
    </lineage>
</organism>
<dbReference type="EMBL" id="AYSV01000024">
    <property type="protein sequence ID" value="ETD72730.1"/>
    <property type="molecule type" value="Genomic_DNA"/>
</dbReference>
<protein>
    <submittedName>
        <fullName evidence="1">Uncharacterized protein</fullName>
    </submittedName>
</protein>